<sequence length="150" mass="16933">MNRILYFLYSGSFEKTCYRSSGVKPKKCEQGCPTSDSTSDGRCTDFIADDCQRSANLDQGTQESIRFYLALLFSVRVQSSIRPADTPSLNQSTIYHKRWHYLYNRKDWTISQLNETVKNLTNSNSQGIECALPTSIGGIMPQACQSHVTI</sequence>
<name>A0ABR0AT73_9CRUS</name>
<keyword evidence="2" id="KW-1185">Reference proteome</keyword>
<organism evidence="1 2">
    <name type="scientific">Daphnia magna</name>
    <dbReference type="NCBI Taxonomy" id="35525"/>
    <lineage>
        <taxon>Eukaryota</taxon>
        <taxon>Metazoa</taxon>
        <taxon>Ecdysozoa</taxon>
        <taxon>Arthropoda</taxon>
        <taxon>Crustacea</taxon>
        <taxon>Branchiopoda</taxon>
        <taxon>Diplostraca</taxon>
        <taxon>Cladocera</taxon>
        <taxon>Anomopoda</taxon>
        <taxon>Daphniidae</taxon>
        <taxon>Daphnia</taxon>
    </lineage>
</organism>
<comment type="caution">
    <text evidence="1">The sequence shown here is derived from an EMBL/GenBank/DDBJ whole genome shotgun (WGS) entry which is preliminary data.</text>
</comment>
<accession>A0ABR0AT73</accession>
<evidence type="ECO:0000313" key="2">
    <source>
        <dbReference type="Proteomes" id="UP001234178"/>
    </source>
</evidence>
<dbReference type="Proteomes" id="UP001234178">
    <property type="component" value="Unassembled WGS sequence"/>
</dbReference>
<dbReference type="EMBL" id="JAOYFB010000038">
    <property type="protein sequence ID" value="KAK4028320.1"/>
    <property type="molecule type" value="Genomic_DNA"/>
</dbReference>
<evidence type="ECO:0000313" key="1">
    <source>
        <dbReference type="EMBL" id="KAK4028320.1"/>
    </source>
</evidence>
<protein>
    <submittedName>
        <fullName evidence="1">Uncharacterized protein</fullName>
    </submittedName>
</protein>
<reference evidence="1 2" key="1">
    <citation type="journal article" date="2023" name="Nucleic Acids Res.">
        <title>The hologenome of Daphnia magna reveals possible DNA methylation and microbiome-mediated evolution of the host genome.</title>
        <authorList>
            <person name="Chaturvedi A."/>
            <person name="Li X."/>
            <person name="Dhandapani V."/>
            <person name="Marshall H."/>
            <person name="Kissane S."/>
            <person name="Cuenca-Cambronero M."/>
            <person name="Asole G."/>
            <person name="Calvet F."/>
            <person name="Ruiz-Romero M."/>
            <person name="Marangio P."/>
            <person name="Guigo R."/>
            <person name="Rago D."/>
            <person name="Mirbahai L."/>
            <person name="Eastwood N."/>
            <person name="Colbourne J.K."/>
            <person name="Zhou J."/>
            <person name="Mallon E."/>
            <person name="Orsini L."/>
        </authorList>
    </citation>
    <scope>NUCLEOTIDE SEQUENCE [LARGE SCALE GENOMIC DNA]</scope>
    <source>
        <strain evidence="1">LRV0_1</strain>
    </source>
</reference>
<gene>
    <name evidence="1" type="ORF">OUZ56_017600</name>
</gene>
<proteinExistence type="predicted"/>